<dbReference type="PANTHER" id="PTHR36529">
    <property type="entry name" value="SLL1095 PROTEIN"/>
    <property type="match status" value="1"/>
</dbReference>
<proteinExistence type="predicted"/>
<reference evidence="2" key="1">
    <citation type="journal article" date="2019" name="Int. J. Syst. Evol. Microbiol.">
        <title>The Global Catalogue of Microorganisms (GCM) 10K type strain sequencing project: providing services to taxonomists for standard genome sequencing and annotation.</title>
        <authorList>
            <consortium name="The Broad Institute Genomics Platform"/>
            <consortium name="The Broad Institute Genome Sequencing Center for Infectious Disease"/>
            <person name="Wu L."/>
            <person name="Ma J."/>
        </authorList>
    </citation>
    <scope>NUCLEOTIDE SEQUENCE [LARGE SCALE GENOMIC DNA]</scope>
    <source>
        <strain evidence="2">CCUG 51308</strain>
    </source>
</reference>
<dbReference type="InterPro" id="IPR029044">
    <property type="entry name" value="Nucleotide-diphossugar_trans"/>
</dbReference>
<dbReference type="InterPro" id="IPR018641">
    <property type="entry name" value="Trfase_1_rSAM/seldom-assoc"/>
</dbReference>
<keyword evidence="2" id="KW-1185">Reference proteome</keyword>
<sequence>MKPNLLIFAKPPRIGSAKTRLARDIGSTHAQRINRFCHSQIMRAASQGYWNTTICVAPDLALQTHHGHLWPTTFNRMPQGKGNLGERLAHAFATAPVGPVIVVGTDAPDIKAIHIHTAIKHLNGHDAVFGPADDGGFWLFGVSQALRRHPLPFNPVRWSSPHALADMQASLPPNTKTKLMHTMIDLDDAKALKAWLSDKQANSTPPLIFKKNT</sequence>
<gene>
    <name evidence="1" type="ORF">ACFQS8_05350</name>
</gene>
<dbReference type="Proteomes" id="UP001596492">
    <property type="component" value="Unassembled WGS sequence"/>
</dbReference>
<dbReference type="Pfam" id="PF09837">
    <property type="entry name" value="DUF2064"/>
    <property type="match status" value="1"/>
</dbReference>
<dbReference type="Gene3D" id="3.90.550.10">
    <property type="entry name" value="Spore Coat Polysaccharide Biosynthesis Protein SpsA, Chain A"/>
    <property type="match status" value="1"/>
</dbReference>
<evidence type="ECO:0000313" key="1">
    <source>
        <dbReference type="EMBL" id="MFC7291032.1"/>
    </source>
</evidence>
<protein>
    <submittedName>
        <fullName evidence="1">DUF2064 domain-containing protein</fullName>
    </submittedName>
</protein>
<dbReference type="PANTHER" id="PTHR36529:SF1">
    <property type="entry name" value="GLYCOSYLTRANSFERASE"/>
    <property type="match status" value="1"/>
</dbReference>
<comment type="caution">
    <text evidence="1">The sequence shown here is derived from an EMBL/GenBank/DDBJ whole genome shotgun (WGS) entry which is preliminary data.</text>
</comment>
<accession>A0ABW2IJL9</accession>
<dbReference type="SUPFAM" id="SSF53448">
    <property type="entry name" value="Nucleotide-diphospho-sugar transferases"/>
    <property type="match status" value="1"/>
</dbReference>
<dbReference type="RefSeq" id="WP_382166232.1">
    <property type="nucleotide sequence ID" value="NZ_JBHTBR010000002.1"/>
</dbReference>
<dbReference type="EMBL" id="JBHTBR010000002">
    <property type="protein sequence ID" value="MFC7291032.1"/>
    <property type="molecule type" value="Genomic_DNA"/>
</dbReference>
<evidence type="ECO:0000313" key="2">
    <source>
        <dbReference type="Proteomes" id="UP001596492"/>
    </source>
</evidence>
<name>A0ABW2IJL9_9PROT</name>
<organism evidence="1 2">
    <name type="scientific">Hirschia litorea</name>
    <dbReference type="NCBI Taxonomy" id="1199156"/>
    <lineage>
        <taxon>Bacteria</taxon>
        <taxon>Pseudomonadati</taxon>
        <taxon>Pseudomonadota</taxon>
        <taxon>Alphaproteobacteria</taxon>
        <taxon>Hyphomonadales</taxon>
        <taxon>Hyphomonadaceae</taxon>
        <taxon>Hirschia</taxon>
    </lineage>
</organism>